<name>A0A1U9UKT6_CUPNE</name>
<dbReference type="GO" id="GO:0005886">
    <property type="term" value="C:plasma membrane"/>
    <property type="evidence" value="ECO:0007669"/>
    <property type="project" value="UniProtKB-SubCell"/>
</dbReference>
<evidence type="ECO:0008006" key="8">
    <source>
        <dbReference type="Google" id="ProtNLM"/>
    </source>
</evidence>
<keyword evidence="4 5" id="KW-0472">Membrane</keyword>
<comment type="subcellular location">
    <subcellularLocation>
        <location evidence="1">Cell membrane</location>
        <topology evidence="1">Multi-pass membrane protein</topology>
    </subcellularLocation>
</comment>
<sequence>MNLRSLQWKEILLLPAAGWTLTLVIVHQSIIASSSYFLTRLIEAFQSGRDFSPFLLAYLAAMLLPYIPGCASLLTLQLWINQAHRRFSNRLSESTYGFIEKHRDNSLRETIESVYSRNSFIALQDYLTFIYQFVSLILNSTLSMIVLSLLLPGNLIVGYTISILGATTLILLLRRRVYLRSTQAENTFISYSEALSQIWDNSVLGNRYNFDLWKQHRDRLASQYYSRSNRLQLLKQSGNLTLAFLSLIPTVYLILSAIYRHGVESALIAAIIVNLTRVFHILNSLSGLVYQILDFTAMNARVQVLLNAERRFMEPTALPEAPQGQVLVNDSPVHQYESVVKVIRNSASGRFTIRGANGSGKSTLLHVLKKALSSEAILVPSHHGKLQWRTTSANQSTGQRAVSQLLEISSHPEVRYLLLDEWDANLDAANTHAVDEILAQFSENRVVIEIRH</sequence>
<organism evidence="6 7">
    <name type="scientific">Cupriavidus necator</name>
    <name type="common">Alcaligenes eutrophus</name>
    <name type="synonym">Ralstonia eutropha</name>
    <dbReference type="NCBI Taxonomy" id="106590"/>
    <lineage>
        <taxon>Bacteria</taxon>
        <taxon>Pseudomonadati</taxon>
        <taxon>Pseudomonadota</taxon>
        <taxon>Betaproteobacteria</taxon>
        <taxon>Burkholderiales</taxon>
        <taxon>Burkholderiaceae</taxon>
        <taxon>Cupriavidus</taxon>
    </lineage>
</organism>
<dbReference type="Proteomes" id="UP000189627">
    <property type="component" value="Chromosome 1"/>
</dbReference>
<feature type="transmembrane region" description="Helical" evidence="5">
    <location>
        <begin position="126"/>
        <end position="150"/>
    </location>
</feature>
<proteinExistence type="predicted"/>
<feature type="transmembrane region" description="Helical" evidence="5">
    <location>
        <begin position="156"/>
        <end position="173"/>
    </location>
</feature>
<dbReference type="EMBL" id="CP017757">
    <property type="protein sequence ID" value="AQV93324.1"/>
    <property type="molecule type" value="Genomic_DNA"/>
</dbReference>
<dbReference type="KEGG" id="cuh:BJN34_05375"/>
<dbReference type="InterPro" id="IPR036640">
    <property type="entry name" value="ABC1_TM_sf"/>
</dbReference>
<dbReference type="AlphaFoldDB" id="A0A1U9UKT6"/>
<keyword evidence="3 5" id="KW-1133">Transmembrane helix</keyword>
<dbReference type="InterPro" id="IPR027417">
    <property type="entry name" value="P-loop_NTPase"/>
</dbReference>
<dbReference type="SUPFAM" id="SSF90123">
    <property type="entry name" value="ABC transporter transmembrane region"/>
    <property type="match status" value="1"/>
</dbReference>
<dbReference type="GO" id="GO:0005524">
    <property type="term" value="F:ATP binding"/>
    <property type="evidence" value="ECO:0007669"/>
    <property type="project" value="InterPro"/>
</dbReference>
<dbReference type="OrthoDB" id="19727at2"/>
<feature type="transmembrane region" description="Helical" evidence="5">
    <location>
        <begin position="12"/>
        <end position="37"/>
    </location>
</feature>
<gene>
    <name evidence="6" type="ORF">BJN34_05375</name>
</gene>
<accession>A0A1U9UKT6</accession>
<keyword evidence="2 5" id="KW-0812">Transmembrane</keyword>
<evidence type="ECO:0000256" key="4">
    <source>
        <dbReference type="ARBA" id="ARBA00023136"/>
    </source>
</evidence>
<evidence type="ECO:0000256" key="3">
    <source>
        <dbReference type="ARBA" id="ARBA00022989"/>
    </source>
</evidence>
<evidence type="ECO:0000256" key="5">
    <source>
        <dbReference type="SAM" id="Phobius"/>
    </source>
</evidence>
<dbReference type="Gene3D" id="3.40.50.300">
    <property type="entry name" value="P-loop containing nucleotide triphosphate hydrolases"/>
    <property type="match status" value="1"/>
</dbReference>
<feature type="transmembrane region" description="Helical" evidence="5">
    <location>
        <begin position="240"/>
        <end position="259"/>
    </location>
</feature>
<evidence type="ECO:0000256" key="2">
    <source>
        <dbReference type="ARBA" id="ARBA00022692"/>
    </source>
</evidence>
<protein>
    <recommendedName>
        <fullName evidence="8">ABC transporter ATP-binding protein</fullName>
    </recommendedName>
</protein>
<dbReference type="SUPFAM" id="SSF52540">
    <property type="entry name" value="P-loop containing nucleoside triphosphate hydrolases"/>
    <property type="match status" value="1"/>
</dbReference>
<evidence type="ECO:0000313" key="7">
    <source>
        <dbReference type="Proteomes" id="UP000189627"/>
    </source>
</evidence>
<evidence type="ECO:0000256" key="1">
    <source>
        <dbReference type="ARBA" id="ARBA00004651"/>
    </source>
</evidence>
<dbReference type="RefSeq" id="WP_078195694.1">
    <property type="nucleotide sequence ID" value="NZ_CP017757.2"/>
</dbReference>
<reference evidence="7" key="1">
    <citation type="submission" date="2017-02" db="EMBL/GenBank/DDBJ databases">
        <title>Complete genome sequence of Cupriavidus necator strain NH9, a 3-chlorobenzoate degrader.</title>
        <authorList>
            <person name="Moriuchi R."/>
            <person name="Dohra H."/>
            <person name="Ogawa N."/>
        </authorList>
    </citation>
    <scope>NUCLEOTIDE SEQUENCE [LARGE SCALE GENOMIC DNA]</scope>
    <source>
        <strain evidence="7">NH9</strain>
    </source>
</reference>
<dbReference type="CDD" id="cd00267">
    <property type="entry name" value="ABC_ATPase"/>
    <property type="match status" value="1"/>
</dbReference>
<feature type="transmembrane region" description="Helical" evidence="5">
    <location>
        <begin position="57"/>
        <end position="80"/>
    </location>
</feature>
<evidence type="ECO:0000313" key="6">
    <source>
        <dbReference type="EMBL" id="AQV93324.1"/>
    </source>
</evidence>